<gene>
    <name evidence="1" type="ORF">g.123323</name>
</gene>
<name>A0A2S2PY87_9HEMI</name>
<accession>A0A2S2PY87</accession>
<dbReference type="EMBL" id="GGMS01001127">
    <property type="protein sequence ID" value="MBY70330.1"/>
    <property type="molecule type" value="Transcribed_RNA"/>
</dbReference>
<sequence>MVSKQLNYLMNSTPGTVCHHLYIQFNFMELMLSDMKFYQLANCPKKLNNAKNKNFKNYREHHTRKLSRVKIDEDLINMLLVSSDPLISSMRNIQPKKLQTFSDDAKLLIIMPEEQASDSCKSESDDDLE</sequence>
<proteinExistence type="predicted"/>
<protein>
    <submittedName>
        <fullName evidence="1">Uncharacterized protein</fullName>
    </submittedName>
</protein>
<evidence type="ECO:0000313" key="1">
    <source>
        <dbReference type="EMBL" id="MBY70330.1"/>
    </source>
</evidence>
<organism evidence="1">
    <name type="scientific">Sipha flava</name>
    <name type="common">yellow sugarcane aphid</name>
    <dbReference type="NCBI Taxonomy" id="143950"/>
    <lineage>
        <taxon>Eukaryota</taxon>
        <taxon>Metazoa</taxon>
        <taxon>Ecdysozoa</taxon>
        <taxon>Arthropoda</taxon>
        <taxon>Hexapoda</taxon>
        <taxon>Insecta</taxon>
        <taxon>Pterygota</taxon>
        <taxon>Neoptera</taxon>
        <taxon>Paraneoptera</taxon>
        <taxon>Hemiptera</taxon>
        <taxon>Sternorrhyncha</taxon>
        <taxon>Aphidomorpha</taxon>
        <taxon>Aphidoidea</taxon>
        <taxon>Aphididae</taxon>
        <taxon>Sipha</taxon>
    </lineage>
</organism>
<dbReference type="AlphaFoldDB" id="A0A2S2PY87"/>
<reference evidence="1" key="1">
    <citation type="submission" date="2018-04" db="EMBL/GenBank/DDBJ databases">
        <title>Transcriptome assembly of Sipha flava.</title>
        <authorList>
            <person name="Scully E.D."/>
            <person name="Geib S.M."/>
            <person name="Palmer N.A."/>
            <person name="Koch K."/>
            <person name="Bradshaw J."/>
            <person name="Heng-Moss T."/>
            <person name="Sarath G."/>
        </authorList>
    </citation>
    <scope>NUCLEOTIDE SEQUENCE</scope>
</reference>